<evidence type="ECO:0000256" key="5">
    <source>
        <dbReference type="ARBA" id="ARBA00022692"/>
    </source>
</evidence>
<reference evidence="13 14" key="1">
    <citation type="journal article" date="2019" name="Sci. Rep.">
        <title>Comparative genomics of chytrid fungi reveal insights into the obligate biotrophic and pathogenic lifestyle of Synchytrium endobioticum.</title>
        <authorList>
            <person name="van de Vossenberg B.T.L.H."/>
            <person name="Warris S."/>
            <person name="Nguyen H.D.T."/>
            <person name="van Gent-Pelzer M.P.E."/>
            <person name="Joly D.L."/>
            <person name="van de Geest H.C."/>
            <person name="Bonants P.J.M."/>
            <person name="Smith D.S."/>
            <person name="Levesque C.A."/>
            <person name="van der Lee T.A.J."/>
        </authorList>
    </citation>
    <scope>NUCLEOTIDE SEQUENCE [LARGE SCALE GENOMIC DNA]</scope>
    <source>
        <strain evidence="13 14">JEL517</strain>
    </source>
</reference>
<dbReference type="GO" id="GO:0016020">
    <property type="term" value="C:membrane"/>
    <property type="evidence" value="ECO:0007669"/>
    <property type="project" value="UniProtKB-SubCell"/>
</dbReference>
<evidence type="ECO:0000256" key="8">
    <source>
        <dbReference type="ARBA" id="ARBA00022989"/>
    </source>
</evidence>
<dbReference type="AlphaFoldDB" id="A0A507C7F9"/>
<evidence type="ECO:0000256" key="2">
    <source>
        <dbReference type="ARBA" id="ARBA00004141"/>
    </source>
</evidence>
<evidence type="ECO:0000256" key="9">
    <source>
        <dbReference type="ARBA" id="ARBA00023004"/>
    </source>
</evidence>
<feature type="transmembrane region" description="Helical" evidence="11">
    <location>
        <begin position="69"/>
        <end position="91"/>
    </location>
</feature>
<name>A0A507C7F9_9FUNG</name>
<keyword evidence="4" id="KW-0349">Heme</keyword>
<keyword evidence="6" id="KW-0479">Metal-binding</keyword>
<evidence type="ECO:0000313" key="14">
    <source>
        <dbReference type="Proteomes" id="UP000319731"/>
    </source>
</evidence>
<keyword evidence="9" id="KW-0408">Iron</keyword>
<proteinExistence type="predicted"/>
<keyword evidence="8 11" id="KW-1133">Transmembrane helix</keyword>
<dbReference type="Proteomes" id="UP000319731">
    <property type="component" value="Unassembled WGS sequence"/>
</dbReference>
<feature type="transmembrane region" description="Helical" evidence="11">
    <location>
        <begin position="142"/>
        <end position="160"/>
    </location>
</feature>
<dbReference type="STRING" id="1806994.A0A507C7F9"/>
<dbReference type="GO" id="GO:0046872">
    <property type="term" value="F:metal ion binding"/>
    <property type="evidence" value="ECO:0007669"/>
    <property type="project" value="UniProtKB-KW"/>
</dbReference>
<feature type="transmembrane region" description="Helical" evidence="11">
    <location>
        <begin position="200"/>
        <end position="221"/>
    </location>
</feature>
<evidence type="ECO:0000256" key="6">
    <source>
        <dbReference type="ARBA" id="ARBA00022723"/>
    </source>
</evidence>
<evidence type="ECO:0000313" key="13">
    <source>
        <dbReference type="EMBL" id="TPX35268.1"/>
    </source>
</evidence>
<dbReference type="PANTHER" id="PTHR15422:SF45">
    <property type="entry name" value="CYTOCHROME B561 DOMAIN-CONTAINING PROTEIN"/>
    <property type="match status" value="1"/>
</dbReference>
<dbReference type="OrthoDB" id="2157408at2759"/>
<keyword evidence="5 11" id="KW-0812">Transmembrane</keyword>
<feature type="transmembrane region" description="Helical" evidence="11">
    <location>
        <begin position="112"/>
        <end position="130"/>
    </location>
</feature>
<organism evidence="13 14">
    <name type="scientific">Synchytrium microbalum</name>
    <dbReference type="NCBI Taxonomy" id="1806994"/>
    <lineage>
        <taxon>Eukaryota</taxon>
        <taxon>Fungi</taxon>
        <taxon>Fungi incertae sedis</taxon>
        <taxon>Chytridiomycota</taxon>
        <taxon>Chytridiomycota incertae sedis</taxon>
        <taxon>Chytridiomycetes</taxon>
        <taxon>Synchytriales</taxon>
        <taxon>Synchytriaceae</taxon>
        <taxon>Synchytrium</taxon>
    </lineage>
</organism>
<dbReference type="Gene3D" id="1.20.120.1770">
    <property type="match status" value="1"/>
</dbReference>
<dbReference type="InterPro" id="IPR045150">
    <property type="entry name" value="CYB561D1/2"/>
</dbReference>
<feature type="transmembrane region" description="Helical" evidence="11">
    <location>
        <begin position="45"/>
        <end position="63"/>
    </location>
</feature>
<evidence type="ECO:0000256" key="1">
    <source>
        <dbReference type="ARBA" id="ARBA00001970"/>
    </source>
</evidence>
<evidence type="ECO:0000259" key="12">
    <source>
        <dbReference type="SMART" id="SM00665"/>
    </source>
</evidence>
<keyword evidence="10 11" id="KW-0472">Membrane</keyword>
<feature type="domain" description="Cytochrome b561" evidence="12">
    <location>
        <begin position="72"/>
        <end position="194"/>
    </location>
</feature>
<comment type="cofactor">
    <cofactor evidence="1">
        <name>heme b</name>
        <dbReference type="ChEBI" id="CHEBI:60344"/>
    </cofactor>
</comment>
<dbReference type="EMBL" id="QEAO01000009">
    <property type="protein sequence ID" value="TPX35268.1"/>
    <property type="molecule type" value="Genomic_DNA"/>
</dbReference>
<dbReference type="GeneID" id="42003437"/>
<protein>
    <recommendedName>
        <fullName evidence="12">Cytochrome b561 domain-containing protein</fullName>
    </recommendedName>
</protein>
<evidence type="ECO:0000256" key="3">
    <source>
        <dbReference type="ARBA" id="ARBA00022448"/>
    </source>
</evidence>
<dbReference type="SMART" id="SM00665">
    <property type="entry name" value="B561"/>
    <property type="match status" value="1"/>
</dbReference>
<dbReference type="InterPro" id="IPR006593">
    <property type="entry name" value="Cyt_b561/ferric_Rdtase_TM"/>
</dbReference>
<keyword evidence="7" id="KW-0249">Electron transport</keyword>
<gene>
    <name evidence="13" type="ORF">SmJEL517_g02212</name>
</gene>
<keyword evidence="14" id="KW-1185">Reference proteome</keyword>
<evidence type="ECO:0000256" key="7">
    <source>
        <dbReference type="ARBA" id="ARBA00022982"/>
    </source>
</evidence>
<evidence type="ECO:0000256" key="4">
    <source>
        <dbReference type="ARBA" id="ARBA00022617"/>
    </source>
</evidence>
<sequence>MDTSRAPGAVTTITRPDDTETTPLLGEPAVYEAPKPPMWRRTVSIIAELLLLFVVVLSWFFAWNHGMSVFTWHPSAMSSFVFLSVSAVLALQQATSNLSRRDAFSVHWRMQILALLSLIVGFCIILYNKIQHKADHFTSLHGQFGLTTFVLAILQGAFGLSRKSWVWAAVGMRYQRIVAMHRLAALDSDWVVMYWKPHEFILAAKACIVATGLVLLFHAQWWRVLKLALEKEPSA</sequence>
<accession>A0A507C7F9</accession>
<comment type="subcellular location">
    <subcellularLocation>
        <location evidence="2">Membrane</location>
        <topology evidence="2">Multi-pass membrane protein</topology>
    </subcellularLocation>
</comment>
<dbReference type="PANTHER" id="PTHR15422">
    <property type="entry name" value="OS05G0565100 PROTEIN"/>
    <property type="match status" value="1"/>
</dbReference>
<evidence type="ECO:0000256" key="10">
    <source>
        <dbReference type="ARBA" id="ARBA00023136"/>
    </source>
</evidence>
<dbReference type="Pfam" id="PF03188">
    <property type="entry name" value="Cytochrom_B561"/>
    <property type="match status" value="1"/>
</dbReference>
<dbReference type="RefSeq" id="XP_031025795.1">
    <property type="nucleotide sequence ID" value="XM_031168140.1"/>
</dbReference>
<dbReference type="GO" id="GO:0140575">
    <property type="term" value="F:transmembrane monodehydroascorbate reductase activity"/>
    <property type="evidence" value="ECO:0007669"/>
    <property type="project" value="InterPro"/>
</dbReference>
<comment type="caution">
    <text evidence="13">The sequence shown here is derived from an EMBL/GenBank/DDBJ whole genome shotgun (WGS) entry which is preliminary data.</text>
</comment>
<keyword evidence="3" id="KW-0813">Transport</keyword>
<evidence type="ECO:0000256" key="11">
    <source>
        <dbReference type="SAM" id="Phobius"/>
    </source>
</evidence>